<feature type="transmembrane region" description="Helical" evidence="1">
    <location>
        <begin position="12"/>
        <end position="34"/>
    </location>
</feature>
<proteinExistence type="predicted"/>
<keyword evidence="1" id="KW-0472">Membrane</keyword>
<sequence>MMLQRSTYLSHLNFMELIMIKLVYPVMGGFQWAVHLCNRSEIITYQVQVVLHQ</sequence>
<gene>
    <name evidence="2" type="ORF">MGWOODY_Mmi1015</name>
</gene>
<accession>A0A160VH54</accession>
<protein>
    <submittedName>
        <fullName evidence="2">Uncharacterized protein</fullName>
    </submittedName>
</protein>
<reference evidence="2" key="1">
    <citation type="submission" date="2015-10" db="EMBL/GenBank/DDBJ databases">
        <authorList>
            <person name="Gilbert D.G."/>
        </authorList>
    </citation>
    <scope>NUCLEOTIDE SEQUENCE</scope>
</reference>
<evidence type="ECO:0000313" key="2">
    <source>
        <dbReference type="EMBL" id="CUV09973.1"/>
    </source>
</evidence>
<keyword evidence="1" id="KW-0812">Transmembrane</keyword>
<name>A0A160VH54_9ZZZZ</name>
<evidence type="ECO:0000256" key="1">
    <source>
        <dbReference type="SAM" id="Phobius"/>
    </source>
</evidence>
<organism evidence="2">
    <name type="scientific">hydrothermal vent metagenome</name>
    <dbReference type="NCBI Taxonomy" id="652676"/>
    <lineage>
        <taxon>unclassified sequences</taxon>
        <taxon>metagenomes</taxon>
        <taxon>ecological metagenomes</taxon>
    </lineage>
</organism>
<dbReference type="AlphaFoldDB" id="A0A160VH54"/>
<dbReference type="EMBL" id="FAXC01000336">
    <property type="protein sequence ID" value="CUV09973.1"/>
    <property type="molecule type" value="Genomic_DNA"/>
</dbReference>
<keyword evidence="1" id="KW-1133">Transmembrane helix</keyword>